<proteinExistence type="predicted"/>
<dbReference type="EMBL" id="VYZN01000003">
    <property type="protein sequence ID" value="KAE9543960.1"/>
    <property type="molecule type" value="Genomic_DNA"/>
</dbReference>
<keyword evidence="3" id="KW-1185">Reference proteome</keyword>
<sequence length="211" mass="24482">MAFKCLLVCLVLSISVNNVYSNVSLDDVFDVFELTTKIFNFISKSWEVADDMENRLGDENTPLVWYTKKKERKILNYFGQITHLVQVTQKETNDIRTMMLFSLKKLESMPDVLLNGIQINELLESVRSLENDFMTMEEYKYEENGKNEKTPTYTSYTLEKFADAMLTYSAGSPHKQMAKIHSFIVPQWEGFKFHTHGGIFNVLKNTLVSNE</sequence>
<dbReference type="OrthoDB" id="10309706at2759"/>
<comment type="caution">
    <text evidence="2">The sequence shown here is derived from an EMBL/GenBank/DDBJ whole genome shotgun (WGS) entry which is preliminary data.</text>
</comment>
<reference evidence="2 3" key="1">
    <citation type="submission" date="2019-08" db="EMBL/GenBank/DDBJ databases">
        <title>The genome of the soybean aphid Biotype 1, its phylome, world population structure and adaptation to the North American continent.</title>
        <authorList>
            <person name="Giordano R."/>
            <person name="Donthu R.K."/>
            <person name="Hernandez A.G."/>
            <person name="Wright C.L."/>
            <person name="Zimin A.V."/>
        </authorList>
    </citation>
    <scope>NUCLEOTIDE SEQUENCE [LARGE SCALE GENOMIC DNA]</scope>
    <source>
        <tissue evidence="2">Whole aphids</tissue>
    </source>
</reference>
<evidence type="ECO:0000313" key="2">
    <source>
        <dbReference type="EMBL" id="KAE9543960.1"/>
    </source>
</evidence>
<dbReference type="Proteomes" id="UP000475862">
    <property type="component" value="Unassembled WGS sequence"/>
</dbReference>
<evidence type="ECO:0000313" key="3">
    <source>
        <dbReference type="Proteomes" id="UP000475862"/>
    </source>
</evidence>
<name>A0A6G0U5A8_APHGL</name>
<dbReference type="AlphaFoldDB" id="A0A6G0U5A8"/>
<evidence type="ECO:0000256" key="1">
    <source>
        <dbReference type="SAM" id="SignalP"/>
    </source>
</evidence>
<accession>A0A6G0U5A8</accession>
<feature type="chain" id="PRO_5026194944" description="Prolyl 4-hydroxylase alpha-subunit N-terminal domain-containing protein" evidence="1">
    <location>
        <begin position="22"/>
        <end position="211"/>
    </location>
</feature>
<gene>
    <name evidence="2" type="ORF">AGLY_001649</name>
</gene>
<evidence type="ECO:0008006" key="4">
    <source>
        <dbReference type="Google" id="ProtNLM"/>
    </source>
</evidence>
<organism evidence="2 3">
    <name type="scientific">Aphis glycines</name>
    <name type="common">Soybean aphid</name>
    <dbReference type="NCBI Taxonomy" id="307491"/>
    <lineage>
        <taxon>Eukaryota</taxon>
        <taxon>Metazoa</taxon>
        <taxon>Ecdysozoa</taxon>
        <taxon>Arthropoda</taxon>
        <taxon>Hexapoda</taxon>
        <taxon>Insecta</taxon>
        <taxon>Pterygota</taxon>
        <taxon>Neoptera</taxon>
        <taxon>Paraneoptera</taxon>
        <taxon>Hemiptera</taxon>
        <taxon>Sternorrhyncha</taxon>
        <taxon>Aphidomorpha</taxon>
        <taxon>Aphidoidea</taxon>
        <taxon>Aphididae</taxon>
        <taxon>Aphidini</taxon>
        <taxon>Aphis</taxon>
        <taxon>Aphis</taxon>
    </lineage>
</organism>
<feature type="signal peptide" evidence="1">
    <location>
        <begin position="1"/>
        <end position="21"/>
    </location>
</feature>
<keyword evidence="1" id="KW-0732">Signal</keyword>
<protein>
    <recommendedName>
        <fullName evidence="4">Prolyl 4-hydroxylase alpha-subunit N-terminal domain-containing protein</fullName>
    </recommendedName>
</protein>